<dbReference type="InterPro" id="IPR029058">
    <property type="entry name" value="AB_hydrolase_fold"/>
</dbReference>
<dbReference type="GO" id="GO:0016020">
    <property type="term" value="C:membrane"/>
    <property type="evidence" value="ECO:0007669"/>
    <property type="project" value="TreeGrafter"/>
</dbReference>
<keyword evidence="3" id="KW-1185">Reference proteome</keyword>
<gene>
    <name evidence="2" type="ORF">HNP84_003349</name>
</gene>
<reference evidence="2 3" key="1">
    <citation type="submission" date="2020-08" db="EMBL/GenBank/DDBJ databases">
        <title>Genomic Encyclopedia of Type Strains, Phase IV (KMG-IV): sequencing the most valuable type-strain genomes for metagenomic binning, comparative biology and taxonomic classification.</title>
        <authorList>
            <person name="Goeker M."/>
        </authorList>
    </citation>
    <scope>NUCLEOTIDE SEQUENCE [LARGE SCALE GENOMIC DNA]</scope>
    <source>
        <strain evidence="2 3">DSM 45615</strain>
    </source>
</reference>
<evidence type="ECO:0000313" key="2">
    <source>
        <dbReference type="EMBL" id="MBB5133623.1"/>
    </source>
</evidence>
<protein>
    <submittedName>
        <fullName evidence="2">Pimeloyl-ACP methyl ester carboxylesterase</fullName>
    </submittedName>
</protein>
<dbReference type="PRINTS" id="PR00111">
    <property type="entry name" value="ABHYDROLASE"/>
</dbReference>
<evidence type="ECO:0000313" key="3">
    <source>
        <dbReference type="Proteomes" id="UP000578449"/>
    </source>
</evidence>
<dbReference type="Gene3D" id="3.40.50.1820">
    <property type="entry name" value="alpha/beta hydrolase"/>
    <property type="match status" value="1"/>
</dbReference>
<dbReference type="PANTHER" id="PTHR43798:SF33">
    <property type="entry name" value="HYDROLASE, PUTATIVE (AFU_ORTHOLOGUE AFUA_2G14860)-RELATED"/>
    <property type="match status" value="1"/>
</dbReference>
<dbReference type="AlphaFoldDB" id="A0A840P6T9"/>
<name>A0A840P6T9_9ACTN</name>
<dbReference type="Pfam" id="PF00561">
    <property type="entry name" value="Abhydrolase_1"/>
    <property type="match status" value="1"/>
</dbReference>
<dbReference type="PRINTS" id="PR00412">
    <property type="entry name" value="EPOXHYDRLASE"/>
</dbReference>
<comment type="caution">
    <text evidence="2">The sequence shown here is derived from an EMBL/GenBank/DDBJ whole genome shotgun (WGS) entry which is preliminary data.</text>
</comment>
<dbReference type="InterPro" id="IPR000073">
    <property type="entry name" value="AB_hydrolase_1"/>
</dbReference>
<dbReference type="GO" id="GO:0047372">
    <property type="term" value="F:monoacylglycerol lipase activity"/>
    <property type="evidence" value="ECO:0007669"/>
    <property type="project" value="TreeGrafter"/>
</dbReference>
<dbReference type="EMBL" id="JACHGN010000006">
    <property type="protein sequence ID" value="MBB5133623.1"/>
    <property type="molecule type" value="Genomic_DNA"/>
</dbReference>
<proteinExistence type="predicted"/>
<dbReference type="InterPro" id="IPR000639">
    <property type="entry name" value="Epox_hydrolase-like"/>
</dbReference>
<accession>A0A840P6T9</accession>
<dbReference type="PANTHER" id="PTHR43798">
    <property type="entry name" value="MONOACYLGLYCEROL LIPASE"/>
    <property type="match status" value="1"/>
</dbReference>
<sequence>MSGIAAGRRRIKAGEVTLSCTLAGTGDPVLLLHGWPQTSRAWRRVLPALAARHTVVVPDLPGFGDSSKPASGYDKRTVAGHLRELMRGLGHERYHVVGHDLGGQVAYALAAQWPGEVAALVFVEAGVPGLGGSLDAANPLLGGSWHFGFNMVPDLPEALVAGRERAYLRFLFLRDSIGLVRPEAIGPDDLDAYAEALAAPGGLRGSFAHYRALPQDIEDNRAWSAAGRLAMPVLVVGARQGVGLGWLDTVRAAAERVEARLVEDCGHYLPEERPEELVEILAGFLPPISAPTNCS</sequence>
<feature type="domain" description="AB hydrolase-1" evidence="1">
    <location>
        <begin position="28"/>
        <end position="274"/>
    </location>
</feature>
<dbReference type="SUPFAM" id="SSF53474">
    <property type="entry name" value="alpha/beta-Hydrolases"/>
    <property type="match status" value="1"/>
</dbReference>
<evidence type="ECO:0000259" key="1">
    <source>
        <dbReference type="Pfam" id="PF00561"/>
    </source>
</evidence>
<dbReference type="Proteomes" id="UP000578449">
    <property type="component" value="Unassembled WGS sequence"/>
</dbReference>
<dbReference type="InterPro" id="IPR050266">
    <property type="entry name" value="AB_hydrolase_sf"/>
</dbReference>
<organism evidence="2 3">
    <name type="scientific">Thermocatellispora tengchongensis</name>
    <dbReference type="NCBI Taxonomy" id="1073253"/>
    <lineage>
        <taxon>Bacteria</taxon>
        <taxon>Bacillati</taxon>
        <taxon>Actinomycetota</taxon>
        <taxon>Actinomycetes</taxon>
        <taxon>Streptosporangiales</taxon>
        <taxon>Streptosporangiaceae</taxon>
        <taxon>Thermocatellispora</taxon>
    </lineage>
</organism>
<dbReference type="RefSeq" id="WP_185050569.1">
    <property type="nucleotide sequence ID" value="NZ_BAABIX010000001.1"/>
</dbReference>
<dbReference type="GO" id="GO:0046464">
    <property type="term" value="P:acylglycerol catabolic process"/>
    <property type="evidence" value="ECO:0007669"/>
    <property type="project" value="TreeGrafter"/>
</dbReference>